<reference evidence="6" key="1">
    <citation type="submission" date="2017-09" db="EMBL/GenBank/DDBJ databases">
        <title>Depth-based differentiation of microbial function through sediment-hosted aquifers and enrichment of novel symbionts in the deep terrestrial subsurface.</title>
        <authorList>
            <person name="Probst A.J."/>
            <person name="Ladd B."/>
            <person name="Jarett J.K."/>
            <person name="Geller-Mcgrath D.E."/>
            <person name="Sieber C.M.K."/>
            <person name="Emerson J.B."/>
            <person name="Anantharaman K."/>
            <person name="Thomas B.C."/>
            <person name="Malmstrom R."/>
            <person name="Stieglmeier M."/>
            <person name="Klingl A."/>
            <person name="Woyke T."/>
            <person name="Ryan C.M."/>
            <person name="Banfield J.F."/>
        </authorList>
    </citation>
    <scope>NUCLEOTIDE SEQUENCE [LARGE SCALE GENOMIC DNA]</scope>
</reference>
<keyword evidence="3" id="KW-0812">Transmembrane</keyword>
<evidence type="ECO:0000256" key="2">
    <source>
        <dbReference type="ARBA" id="ARBA00023136"/>
    </source>
</evidence>
<dbReference type="GO" id="GO:0016020">
    <property type="term" value="C:membrane"/>
    <property type="evidence" value="ECO:0007669"/>
    <property type="project" value="UniProtKB-SubCell"/>
</dbReference>
<comment type="subcellular location">
    <subcellularLocation>
        <location evidence="1">Membrane</location>
    </subcellularLocation>
</comment>
<name>A0A2M7AVY0_9BACT</name>
<keyword evidence="2 3" id="KW-0472">Membrane</keyword>
<gene>
    <name evidence="5" type="ORF">COS76_04495</name>
</gene>
<evidence type="ECO:0000256" key="3">
    <source>
        <dbReference type="SAM" id="Phobius"/>
    </source>
</evidence>
<dbReference type="PROSITE" id="PS51779">
    <property type="entry name" value="POTRA"/>
    <property type="match status" value="1"/>
</dbReference>
<dbReference type="Proteomes" id="UP000228775">
    <property type="component" value="Unassembled WGS sequence"/>
</dbReference>
<sequence length="101" mass="11511">MPKRKSIKFKIAVFGTLFFCLLVGVGYLLLWSPIFKIGDIIIFGNQEISSQQIQDIARQEINKKILGFLPKNNIFLIDTDALKQTILQEISQISRVVISNE</sequence>
<evidence type="ECO:0000259" key="4">
    <source>
        <dbReference type="PROSITE" id="PS51779"/>
    </source>
</evidence>
<accession>A0A2M7AVY0</accession>
<dbReference type="InterPro" id="IPR034746">
    <property type="entry name" value="POTRA"/>
</dbReference>
<dbReference type="AlphaFoldDB" id="A0A2M7AVY0"/>
<evidence type="ECO:0000313" key="5">
    <source>
        <dbReference type="EMBL" id="PIU74729.1"/>
    </source>
</evidence>
<dbReference type="EMBL" id="PEVY01000096">
    <property type="protein sequence ID" value="PIU74729.1"/>
    <property type="molecule type" value="Genomic_DNA"/>
</dbReference>
<evidence type="ECO:0000256" key="1">
    <source>
        <dbReference type="ARBA" id="ARBA00004370"/>
    </source>
</evidence>
<organism evidence="5 6">
    <name type="scientific">Candidatus Portnoybacteria bacterium CG06_land_8_20_14_3_00_39_12</name>
    <dbReference type="NCBI Taxonomy" id="1974809"/>
    <lineage>
        <taxon>Bacteria</taxon>
        <taxon>Candidatus Portnoyibacteriota</taxon>
    </lineage>
</organism>
<comment type="caution">
    <text evidence="5">The sequence shown here is derived from an EMBL/GenBank/DDBJ whole genome shotgun (WGS) entry which is preliminary data.</text>
</comment>
<feature type="domain" description="POTRA" evidence="4">
    <location>
        <begin position="35"/>
        <end position="101"/>
    </location>
</feature>
<feature type="transmembrane region" description="Helical" evidence="3">
    <location>
        <begin position="12"/>
        <end position="31"/>
    </location>
</feature>
<keyword evidence="3" id="KW-1133">Transmembrane helix</keyword>
<proteinExistence type="predicted"/>
<feature type="non-terminal residue" evidence="5">
    <location>
        <position position="101"/>
    </location>
</feature>
<evidence type="ECO:0000313" key="6">
    <source>
        <dbReference type="Proteomes" id="UP000228775"/>
    </source>
</evidence>
<protein>
    <recommendedName>
        <fullName evidence="4">POTRA domain-containing protein</fullName>
    </recommendedName>
</protein>